<dbReference type="Proteomes" id="UP000032671">
    <property type="component" value="Unassembled WGS sequence"/>
</dbReference>
<accession>A0A0D6N2M4</accession>
<reference evidence="3 5" key="2">
    <citation type="submission" date="2019-07" db="EMBL/GenBank/DDBJ databases">
        <title>Whole genome shotgun sequence of Acetobacter cibinongensis NBRC 16605.</title>
        <authorList>
            <person name="Hosoyama A."/>
            <person name="Uohara A."/>
            <person name="Ohji S."/>
            <person name="Ichikawa N."/>
        </authorList>
    </citation>
    <scope>NUCLEOTIDE SEQUENCE [LARGE SCALE GENOMIC DNA]</scope>
    <source>
        <strain evidence="3 5">NBRC 16605</strain>
    </source>
</reference>
<dbReference type="EMBL" id="BAMV01000007">
    <property type="protein sequence ID" value="GAN59761.1"/>
    <property type="molecule type" value="Genomic_DNA"/>
</dbReference>
<protein>
    <submittedName>
        <fullName evidence="2">Uncharacterized protein</fullName>
    </submittedName>
</protein>
<evidence type="ECO:0000313" key="3">
    <source>
        <dbReference type="EMBL" id="GEL59283.1"/>
    </source>
</evidence>
<dbReference type="Proteomes" id="UP000321891">
    <property type="component" value="Unassembled WGS sequence"/>
</dbReference>
<sequence>MIGGATRGKGGSNLWRHLRDDKKQNDATFAGASRGLVQQGITDQIKELTNIGRYASHSKPLYHVHADPAKDWTAQEWEAYWQDYEKEFSLTKQPFSEAIHVKHGREHRHRVYSLLLPSGSCLRMDHDHARREKINRLAELRTGETITPGAHNRAVIKALEAEGKTIQAQRLRDAGLWDIQKPKARLKPQERAQQERTHIDKAGLAVIVLKGWKSFVPTVLMEQLKAHGCSLAMGDKGPVVIDQTGNVHALNRLVNMASKAEGKPLKITAKQAVNYVRGYDLPFYADIQKKGKINDRTLPELGTGQEDYFIPADLPGSLWSEQEHTRHSRPDEQPDRRQTLTHRPDTAVARNHRTATGSNPVITKPDIKKIVCTGTLNRRITHVASLSHIVLITPDYIRDIKARLKEAKKADWYFYRRAYQNLKDQQYWLDQWNNSIDSNILLLLVELFLSLFFGGSVTIRNKPYPIAINFGLPAPISDATWNMMSDDQQDEVLFQSYLLYKSSYKNYQKLHAQQNGNSVTFENFLNLHGKDILTQMISRNVDYLEDKLTNWKNRKMDAENAKILQKTNEAMAWMKQQNSDVENHGNTLKI</sequence>
<dbReference type="AlphaFoldDB" id="A0A0D6N2M4"/>
<dbReference type="RefSeq" id="WP_048837831.1">
    <property type="nucleotide sequence ID" value="NZ_BAMV01000007.1"/>
</dbReference>
<evidence type="ECO:0000313" key="4">
    <source>
        <dbReference type="Proteomes" id="UP000032671"/>
    </source>
</evidence>
<comment type="caution">
    <text evidence="2">The sequence shown here is derived from an EMBL/GenBank/DDBJ whole genome shotgun (WGS) entry which is preliminary data.</text>
</comment>
<name>A0A0D6N2M4_9PROT</name>
<reference evidence="2 4" key="1">
    <citation type="submission" date="2012-11" db="EMBL/GenBank/DDBJ databases">
        <title>Whole genome sequence of Acetobacter cibinongensis 4H-1.</title>
        <authorList>
            <person name="Azuma Y."/>
            <person name="Higashiura N."/>
            <person name="Hirakawa H."/>
            <person name="Matsushita K."/>
        </authorList>
    </citation>
    <scope>NUCLEOTIDE SEQUENCE [LARGE SCALE GENOMIC DNA]</scope>
    <source>
        <strain evidence="2 4">4H-1</strain>
    </source>
</reference>
<accession>A0A6N3SS32</accession>
<dbReference type="EMBL" id="BJVU01000008">
    <property type="protein sequence ID" value="GEL59283.1"/>
    <property type="molecule type" value="Genomic_DNA"/>
</dbReference>
<evidence type="ECO:0000313" key="2">
    <source>
        <dbReference type="EMBL" id="GAN59761.1"/>
    </source>
</evidence>
<feature type="region of interest" description="Disordered" evidence="1">
    <location>
        <begin position="321"/>
        <end position="359"/>
    </location>
</feature>
<feature type="compositionally biased region" description="Basic and acidic residues" evidence="1">
    <location>
        <begin position="321"/>
        <end position="345"/>
    </location>
</feature>
<evidence type="ECO:0000313" key="5">
    <source>
        <dbReference type="Proteomes" id="UP000321891"/>
    </source>
</evidence>
<proteinExistence type="predicted"/>
<organism evidence="2 4">
    <name type="scientific">Acetobacter cibinongensis</name>
    <dbReference type="NCBI Taxonomy" id="146475"/>
    <lineage>
        <taxon>Bacteria</taxon>
        <taxon>Pseudomonadati</taxon>
        <taxon>Pseudomonadota</taxon>
        <taxon>Alphaproteobacteria</taxon>
        <taxon>Acetobacterales</taxon>
        <taxon>Acetobacteraceae</taxon>
        <taxon>Acetobacter</taxon>
    </lineage>
</organism>
<keyword evidence="5" id="KW-1185">Reference proteome</keyword>
<evidence type="ECO:0000256" key="1">
    <source>
        <dbReference type="SAM" id="MobiDB-lite"/>
    </source>
</evidence>
<gene>
    <name evidence="2" type="ORF">Abci_007_164</name>
    <name evidence="3" type="ORF">ACI01nite_18850</name>
</gene>